<dbReference type="InterPro" id="IPR003100">
    <property type="entry name" value="PAZ_dom"/>
</dbReference>
<dbReference type="KEGG" id="ksn:43589260"/>
<dbReference type="Pfam" id="PF16487">
    <property type="entry name" value="ArgoMid"/>
    <property type="match status" value="1"/>
</dbReference>
<dbReference type="RefSeq" id="XP_031860631.1">
    <property type="nucleotide sequence ID" value="XM_032005119.1"/>
</dbReference>
<dbReference type="Proteomes" id="UP000322225">
    <property type="component" value="Chromosome 11"/>
</dbReference>
<dbReference type="SMART" id="SM00950">
    <property type="entry name" value="Piwi"/>
    <property type="match status" value="1"/>
</dbReference>
<protein>
    <submittedName>
        <fullName evidence="2">Uncharacterized protein</fullName>
    </submittedName>
</protein>
<dbReference type="InterPro" id="IPR032474">
    <property type="entry name" value="Argonaute_N"/>
</dbReference>
<dbReference type="PROSITE" id="PS50821">
    <property type="entry name" value="PAZ"/>
    <property type="match status" value="1"/>
</dbReference>
<organism evidence="2 3">
    <name type="scientific">Kwoniella shandongensis</name>
    <dbReference type="NCBI Taxonomy" id="1734106"/>
    <lineage>
        <taxon>Eukaryota</taxon>
        <taxon>Fungi</taxon>
        <taxon>Dikarya</taxon>
        <taxon>Basidiomycota</taxon>
        <taxon>Agaricomycotina</taxon>
        <taxon>Tremellomycetes</taxon>
        <taxon>Tremellales</taxon>
        <taxon>Cryptococcaceae</taxon>
        <taxon>Kwoniella</taxon>
    </lineage>
</organism>
<dbReference type="Pfam" id="PF16486">
    <property type="entry name" value="ArgoN"/>
    <property type="match status" value="1"/>
</dbReference>
<dbReference type="Gene3D" id="2.170.260.10">
    <property type="entry name" value="paz domain"/>
    <property type="match status" value="1"/>
</dbReference>
<dbReference type="SUPFAM" id="SSF101690">
    <property type="entry name" value="PAZ domain"/>
    <property type="match status" value="1"/>
</dbReference>
<dbReference type="Gene3D" id="3.40.50.2300">
    <property type="match status" value="1"/>
</dbReference>
<name>A0A5M6BYC5_9TREE</name>
<dbReference type="InterPro" id="IPR045246">
    <property type="entry name" value="Piwi_ago-like"/>
</dbReference>
<dbReference type="InterPro" id="IPR012337">
    <property type="entry name" value="RNaseH-like_sf"/>
</dbReference>
<keyword evidence="3" id="KW-1185">Reference proteome</keyword>
<proteinExistence type="predicted"/>
<reference evidence="2" key="2">
    <citation type="submission" date="2024-01" db="EMBL/GenBank/DDBJ databases">
        <title>Comparative genomics of Cryptococcus and Kwoniella reveals pathogenesis evolution and contrasting modes of karyotype evolution via chromosome fusion or intercentromeric recombination.</title>
        <authorList>
            <person name="Coelho M.A."/>
            <person name="David-Palma M."/>
            <person name="Shea T."/>
            <person name="Bowers K."/>
            <person name="McGinley-Smith S."/>
            <person name="Mohammad A.W."/>
            <person name="Gnirke A."/>
            <person name="Yurkov A.M."/>
            <person name="Nowrousian M."/>
            <person name="Sun S."/>
            <person name="Cuomo C.A."/>
            <person name="Heitman J."/>
        </authorList>
    </citation>
    <scope>NUCLEOTIDE SEQUENCE</scope>
    <source>
        <strain evidence="2">CBS 12478</strain>
    </source>
</reference>
<evidence type="ECO:0000256" key="1">
    <source>
        <dbReference type="SAM" id="MobiDB-lite"/>
    </source>
</evidence>
<accession>A0A5M6BYC5</accession>
<dbReference type="CDD" id="cd04657">
    <property type="entry name" value="Piwi_ago-like"/>
    <property type="match status" value="1"/>
</dbReference>
<dbReference type="InterPro" id="IPR036397">
    <property type="entry name" value="RNaseH_sf"/>
</dbReference>
<evidence type="ECO:0000313" key="3">
    <source>
        <dbReference type="Proteomes" id="UP000322225"/>
    </source>
</evidence>
<feature type="compositionally biased region" description="Gly residues" evidence="1">
    <location>
        <begin position="296"/>
        <end position="308"/>
    </location>
</feature>
<dbReference type="CDD" id="cd02846">
    <property type="entry name" value="PAZ_argonaute_like"/>
    <property type="match status" value="1"/>
</dbReference>
<dbReference type="GO" id="GO:0003723">
    <property type="term" value="F:RNA binding"/>
    <property type="evidence" value="ECO:0007669"/>
    <property type="project" value="InterPro"/>
</dbReference>
<feature type="region of interest" description="Disordered" evidence="1">
    <location>
        <begin position="276"/>
        <end position="308"/>
    </location>
</feature>
<evidence type="ECO:0000313" key="2">
    <source>
        <dbReference type="EMBL" id="WWD21504.1"/>
    </source>
</evidence>
<dbReference type="EMBL" id="CP144061">
    <property type="protein sequence ID" value="WWD21504.1"/>
    <property type="molecule type" value="Genomic_DNA"/>
</dbReference>
<dbReference type="Gene3D" id="3.30.420.10">
    <property type="entry name" value="Ribonuclease H-like superfamily/Ribonuclease H"/>
    <property type="match status" value="1"/>
</dbReference>
<reference evidence="2" key="1">
    <citation type="submission" date="2017-08" db="EMBL/GenBank/DDBJ databases">
        <authorList>
            <person name="Cuomo C."/>
            <person name="Billmyre B."/>
            <person name="Heitman J."/>
        </authorList>
    </citation>
    <scope>NUCLEOTIDE SEQUENCE</scope>
    <source>
        <strain evidence="2">CBS 12478</strain>
    </source>
</reference>
<dbReference type="Pfam" id="PF16488">
    <property type="entry name" value="ArgoL2"/>
    <property type="match status" value="1"/>
</dbReference>
<dbReference type="PROSITE" id="PS50822">
    <property type="entry name" value="PIWI"/>
    <property type="match status" value="1"/>
</dbReference>
<dbReference type="InterPro" id="IPR032472">
    <property type="entry name" value="ArgoL2"/>
</dbReference>
<dbReference type="PANTHER" id="PTHR22891">
    <property type="entry name" value="EUKARYOTIC TRANSLATION INITIATION FACTOR 2C"/>
    <property type="match status" value="1"/>
</dbReference>
<dbReference type="Pfam" id="PF02171">
    <property type="entry name" value="Piwi"/>
    <property type="match status" value="1"/>
</dbReference>
<gene>
    <name evidence="2" type="ORF">CI109_105990</name>
</gene>
<dbReference type="InterPro" id="IPR036085">
    <property type="entry name" value="PAZ_dom_sf"/>
</dbReference>
<dbReference type="OrthoDB" id="10252740at2759"/>
<sequence length="934" mass="103712">MTSTSEGVVQALNLQALNIDSHDDLAEYAKRPDFGRQGKMIHVFANMFQVKIGQRGMTIHHYDIVIEPVDRTVETRRRTDESPRNLNRALSWQIWKQVVRDAPPGPVKQALEEAAYDQQKSFYTPRKIPLTSGRVQIEVVLADDPSQEVDRRRRFEITIQLAREIDMNTIIDYCKGLDSSAASKTMSAMGKAAVNTLLRQDLNDRFTAKGAGGRRFFGLDGAAQISNAGLILKGFLQSFMTCQAGFPAVQLDTAYGPFFRGGPLIAVVAEILGGRGDGGTQGGSPFSGRGGDRGGRGGGLRGRGGAPFGAGHHVPPLDALDDKAINRLNILLKHAKFEVTHRRTNQVFTVQGFTKADATTLSFNVEGRNGAPDKMTTVQKYYRDQYNLTITRPRLPLVKYGNSKVVPMEFVKLRDFNAIPFTSVTPDQTAEMIRIAAKPPPQRQSEIMGWRRTIDYSALPKLKAWGLSIEDQMMKIPARVLPPPIVSYGGGKQLRPNRGAWNVGAVKFVKPGKPLRSWAVCNFDGNCSPAKIEEFVNYFTGILRQTGCPVENVRPPIVKGETNNVKTCLQQACRQAYSSDKEDPQLIVVIVPLKDLKFYSVVKRICTTELKRPVVSQIMQSSKITSTRGIDQYCGNMSMKVHAKLGGITHQVLVPQALDKTTMMIGADVTHPPQGEYIQPSIAVSIAAINGENNSFAPAIRLQTGRQEMIEDLKQMVKSHLVIFEKNMRAKPQKIIMFRDGVSEGQYGQCAEIERGRILDACRELDARYRPKVTFVICAKRHNMRFFATSEQDKDRTGNLPPGTCVDTHVTHPYAFDFYLQAHAGLQGTARPTHYVVVSDENGFTADKMQYLCNALSYTYARSARAVSIVPVAYYADIIAGKARDFIYKDENDTASIVSTASGSLGREYAAFETNKLRDRLETDSIFSHVAWYM</sequence>
<dbReference type="GeneID" id="43589260"/>
<dbReference type="AlphaFoldDB" id="A0A5M6BYC5"/>
<dbReference type="InterPro" id="IPR032473">
    <property type="entry name" value="Argonaute_Mid_dom"/>
</dbReference>
<dbReference type="InterPro" id="IPR003165">
    <property type="entry name" value="Piwi"/>
</dbReference>
<dbReference type="Pfam" id="PF02170">
    <property type="entry name" value="PAZ"/>
    <property type="match status" value="1"/>
</dbReference>
<dbReference type="SUPFAM" id="SSF53098">
    <property type="entry name" value="Ribonuclease H-like"/>
    <property type="match status" value="1"/>
</dbReference>